<evidence type="ECO:0000256" key="6">
    <source>
        <dbReference type="ARBA" id="ARBA00022989"/>
    </source>
</evidence>
<dbReference type="InterPro" id="IPR038731">
    <property type="entry name" value="RgtA/B/C-like"/>
</dbReference>
<keyword evidence="11" id="KW-1185">Reference proteome</keyword>
<evidence type="ECO:0000256" key="2">
    <source>
        <dbReference type="ARBA" id="ARBA00022475"/>
    </source>
</evidence>
<reference evidence="11" key="1">
    <citation type="submission" date="2016-10" db="EMBL/GenBank/DDBJ databases">
        <authorList>
            <person name="Varghese N."/>
            <person name="Submissions S."/>
        </authorList>
    </citation>
    <scope>NUCLEOTIDE SEQUENCE [LARGE SCALE GENOMIC DNA]</scope>
    <source>
        <strain evidence="11">DSM 26348</strain>
    </source>
</reference>
<keyword evidence="3" id="KW-0328">Glycosyltransferase</keyword>
<dbReference type="GO" id="GO:0009103">
    <property type="term" value="P:lipopolysaccharide biosynthetic process"/>
    <property type="evidence" value="ECO:0007669"/>
    <property type="project" value="UniProtKB-ARBA"/>
</dbReference>
<evidence type="ECO:0000259" key="9">
    <source>
        <dbReference type="Pfam" id="PF13231"/>
    </source>
</evidence>
<evidence type="ECO:0000256" key="3">
    <source>
        <dbReference type="ARBA" id="ARBA00022676"/>
    </source>
</evidence>
<gene>
    <name evidence="10" type="ORF">SAMN05421753_102207</name>
</gene>
<evidence type="ECO:0000256" key="8">
    <source>
        <dbReference type="SAM" id="Phobius"/>
    </source>
</evidence>
<dbReference type="GO" id="GO:0005886">
    <property type="term" value="C:plasma membrane"/>
    <property type="evidence" value="ECO:0007669"/>
    <property type="project" value="UniProtKB-SubCell"/>
</dbReference>
<feature type="transmembrane region" description="Helical" evidence="8">
    <location>
        <begin position="181"/>
        <end position="210"/>
    </location>
</feature>
<dbReference type="RefSeq" id="WP_092047898.1">
    <property type="nucleotide sequence ID" value="NZ_FOQD01000002.1"/>
</dbReference>
<organism evidence="10 11">
    <name type="scientific">Planctomicrobium piriforme</name>
    <dbReference type="NCBI Taxonomy" id="1576369"/>
    <lineage>
        <taxon>Bacteria</taxon>
        <taxon>Pseudomonadati</taxon>
        <taxon>Planctomycetota</taxon>
        <taxon>Planctomycetia</taxon>
        <taxon>Planctomycetales</taxon>
        <taxon>Planctomycetaceae</taxon>
        <taxon>Planctomicrobium</taxon>
    </lineage>
</organism>
<dbReference type="OrthoDB" id="9815691at2"/>
<dbReference type="EMBL" id="FOQD01000002">
    <property type="protein sequence ID" value="SFH71828.1"/>
    <property type="molecule type" value="Genomic_DNA"/>
</dbReference>
<feature type="transmembrane region" description="Helical" evidence="8">
    <location>
        <begin position="361"/>
        <end position="382"/>
    </location>
</feature>
<evidence type="ECO:0000256" key="5">
    <source>
        <dbReference type="ARBA" id="ARBA00022692"/>
    </source>
</evidence>
<evidence type="ECO:0000313" key="10">
    <source>
        <dbReference type="EMBL" id="SFH71828.1"/>
    </source>
</evidence>
<feature type="transmembrane region" description="Helical" evidence="8">
    <location>
        <begin position="64"/>
        <end position="82"/>
    </location>
</feature>
<feature type="transmembrane region" description="Helical" evidence="8">
    <location>
        <begin position="138"/>
        <end position="161"/>
    </location>
</feature>
<dbReference type="InterPro" id="IPR050297">
    <property type="entry name" value="LipidA_mod_glycosyltrf_83"/>
</dbReference>
<dbReference type="Proteomes" id="UP000199518">
    <property type="component" value="Unassembled WGS sequence"/>
</dbReference>
<dbReference type="GO" id="GO:0010041">
    <property type="term" value="P:response to iron(III) ion"/>
    <property type="evidence" value="ECO:0007669"/>
    <property type="project" value="TreeGrafter"/>
</dbReference>
<feature type="transmembrane region" description="Helical" evidence="8">
    <location>
        <begin position="299"/>
        <end position="318"/>
    </location>
</feature>
<dbReference type="GO" id="GO:0016763">
    <property type="term" value="F:pentosyltransferase activity"/>
    <property type="evidence" value="ECO:0007669"/>
    <property type="project" value="TreeGrafter"/>
</dbReference>
<keyword evidence="7 8" id="KW-0472">Membrane</keyword>
<dbReference type="PANTHER" id="PTHR33908:SF3">
    <property type="entry name" value="UNDECAPRENYL PHOSPHATE-ALPHA-4-AMINO-4-DEOXY-L-ARABINOSE ARABINOSYL TRANSFERASE"/>
    <property type="match status" value="1"/>
</dbReference>
<feature type="domain" description="Glycosyltransferase RgtA/B/C/D-like" evidence="9">
    <location>
        <begin position="61"/>
        <end position="211"/>
    </location>
</feature>
<keyword evidence="5 8" id="KW-0812">Transmembrane</keyword>
<feature type="transmembrane region" description="Helical" evidence="8">
    <location>
        <begin position="338"/>
        <end position="355"/>
    </location>
</feature>
<comment type="subcellular location">
    <subcellularLocation>
        <location evidence="1">Cell membrane</location>
        <topology evidence="1">Multi-pass membrane protein</topology>
    </subcellularLocation>
</comment>
<dbReference type="Pfam" id="PF13231">
    <property type="entry name" value="PMT_2"/>
    <property type="match status" value="1"/>
</dbReference>
<feature type="transmembrane region" description="Helical" evidence="8">
    <location>
        <begin position="7"/>
        <end position="25"/>
    </location>
</feature>
<name>A0A1I3CBD1_9PLAN</name>
<feature type="transmembrane region" description="Helical" evidence="8">
    <location>
        <begin position="450"/>
        <end position="471"/>
    </location>
</feature>
<evidence type="ECO:0000313" key="11">
    <source>
        <dbReference type="Proteomes" id="UP000199518"/>
    </source>
</evidence>
<proteinExistence type="predicted"/>
<dbReference type="AlphaFoldDB" id="A0A1I3CBD1"/>
<keyword evidence="4 10" id="KW-0808">Transferase</keyword>
<feature type="transmembrane region" description="Helical" evidence="8">
    <location>
        <begin position="113"/>
        <end position="131"/>
    </location>
</feature>
<feature type="transmembrane region" description="Helical" evidence="8">
    <location>
        <begin position="425"/>
        <end position="443"/>
    </location>
</feature>
<keyword evidence="2" id="KW-1003">Cell membrane</keyword>
<protein>
    <submittedName>
        <fullName evidence="10">4-amino-4-deoxy-L-arabinose transferase</fullName>
    </submittedName>
</protein>
<feature type="transmembrane region" description="Helical" evidence="8">
    <location>
        <begin position="394"/>
        <end position="419"/>
    </location>
</feature>
<evidence type="ECO:0000256" key="1">
    <source>
        <dbReference type="ARBA" id="ARBA00004651"/>
    </source>
</evidence>
<sequence length="596" mass="65368">MKRTVQDVAIVLAVAAVVFFTNLGGPRLWDRDEPRNAGCAAEMLAAENWITPVFNAELRSHKPVLTYWFMMASYALLGVNEFAARLPSAVFGVGTCLLTWFMGRRLFGPPAGVWAAVVLATTMMFGVASRAATPDAPLIFFSTLSLAIYVYGTTRSISAHADAAPGFEKDFPTGWVLPTLMYAAMGCAVLAKGPVGCVLPTAVIGMSLLIRRLPPVTRTFSSSWERVIVELVRPFAPMHFLRTCWSMRPLLALGVILAVALPWYVWVHLRTDGEWTYGFFMKHNLERATRAMDGHNGGLLFYPIALLLGFFPWSIFWVPTMIESVRTGRKTDARSGAFIFALCWVGVYVGLFSLAKTKLPSYITPCYPGLALLTGVFLDRWVRSEITFPAVWRRIAFGSLIFAGVGTAIVLPVVCMYLLPGEEFLGIVAAIPLIGGSMALLMAERGQAKLACRWTAGTAIALSTVAFALVADRVDNHRHLEDLVSTIYSDPQNHDAEIASLASCEGSWVFYCGQPIPALSSPEEVIQFLSEPSPSGKARVVVTTAKRMSRDDSISPLANYVVGRIPYFMRQDEILVLKPTPSANRSAELPSPYEIR</sequence>
<dbReference type="PANTHER" id="PTHR33908">
    <property type="entry name" value="MANNOSYLTRANSFERASE YKCB-RELATED"/>
    <property type="match status" value="1"/>
</dbReference>
<feature type="transmembrane region" description="Helical" evidence="8">
    <location>
        <begin position="250"/>
        <end position="269"/>
    </location>
</feature>
<dbReference type="STRING" id="1576369.SAMN05421753_102207"/>
<evidence type="ECO:0000256" key="4">
    <source>
        <dbReference type="ARBA" id="ARBA00022679"/>
    </source>
</evidence>
<keyword evidence="6 8" id="KW-1133">Transmembrane helix</keyword>
<evidence type="ECO:0000256" key="7">
    <source>
        <dbReference type="ARBA" id="ARBA00023136"/>
    </source>
</evidence>
<accession>A0A1I3CBD1</accession>